<dbReference type="PROSITE" id="PS51737">
    <property type="entry name" value="RECOMBINASE_DNA_BIND"/>
    <property type="match status" value="1"/>
</dbReference>
<name>A0A5Q5BP83_MYCSS</name>
<evidence type="ECO:0000259" key="3">
    <source>
        <dbReference type="PROSITE" id="PS51737"/>
    </source>
</evidence>
<dbReference type="GO" id="GO:0000150">
    <property type="term" value="F:DNA strand exchange activity"/>
    <property type="evidence" value="ECO:0007669"/>
    <property type="project" value="InterPro"/>
</dbReference>
<sequence>MQTTSAAVYLRISADPTGQQLGVARQREDCVALCESKGWQPVEYVDNDVSASSGRRRPAYERMLTDIRDGKIGAVVAWDLDRLHRRPIELERFMDLADAHRLALATVSGDVDLSTSQGKLVARLKGAVARHEVDHKRDRQLRAAQQKAERGEPQWRNAFGYLPDGSRVPDPTTAPLVKQAYAAVLAGASLNDICRLFNDAGAYGLNGKPWTATLVSQFLRKPRNAGLRSHNGEIVGKGTWPELVDESLWRAAQSVLDAPGRAPGRKTVRRHLLTGVLGCGKCGHYLSGMQTVDRKRITYACKECRGVSIRADYVEPIVIGLVAGRLAMGDAVNLLRAEHDDAEAEKLRTEANTLRARLDEIAGERADGLIDGKGYRVMVDRINGQLAVIERRQQDAERVRVFDGLPLGTPEVDAAVGKLSPDRLRAVIDVLVTLTAEPVGKGGNTFDPDRVKYAWKVCPR</sequence>
<feature type="domain" description="Recombinase" evidence="3">
    <location>
        <begin position="158"/>
        <end position="262"/>
    </location>
</feature>
<gene>
    <name evidence="4" type="ordered locus">Mmcs_4166</name>
</gene>
<feature type="coiled-coil region" evidence="1">
    <location>
        <begin position="332"/>
        <end position="364"/>
    </location>
</feature>
<dbReference type="SMART" id="SM00857">
    <property type="entry name" value="Resolvase"/>
    <property type="match status" value="1"/>
</dbReference>
<keyword evidence="1" id="KW-0175">Coiled coil</keyword>
<dbReference type="CDD" id="cd00338">
    <property type="entry name" value="Ser_Recombinase"/>
    <property type="match status" value="1"/>
</dbReference>
<dbReference type="KEGG" id="mmc:Mmcs_4166"/>
<dbReference type="PANTHER" id="PTHR30461">
    <property type="entry name" value="DNA-INVERTASE FROM LAMBDOID PROPHAGE"/>
    <property type="match status" value="1"/>
</dbReference>
<dbReference type="InterPro" id="IPR050639">
    <property type="entry name" value="SSR_resolvase"/>
</dbReference>
<dbReference type="AlphaFoldDB" id="A0A5Q5BP83"/>
<evidence type="ECO:0000259" key="2">
    <source>
        <dbReference type="PROSITE" id="PS51736"/>
    </source>
</evidence>
<dbReference type="Pfam" id="PF07508">
    <property type="entry name" value="Recombinase"/>
    <property type="match status" value="1"/>
</dbReference>
<dbReference type="PROSITE" id="PS51736">
    <property type="entry name" value="RECOMBINASES_3"/>
    <property type="match status" value="1"/>
</dbReference>
<accession>A0A5Q5BP83</accession>
<organism evidence="4">
    <name type="scientific">Mycobacterium sp. (strain MCS)</name>
    <dbReference type="NCBI Taxonomy" id="164756"/>
    <lineage>
        <taxon>Bacteria</taxon>
        <taxon>Bacillati</taxon>
        <taxon>Actinomycetota</taxon>
        <taxon>Actinomycetes</taxon>
        <taxon>Mycobacteriales</taxon>
        <taxon>Mycobacteriaceae</taxon>
        <taxon>Mycobacterium</taxon>
    </lineage>
</organism>
<dbReference type="GO" id="GO:0003677">
    <property type="term" value="F:DNA binding"/>
    <property type="evidence" value="ECO:0007669"/>
    <property type="project" value="InterPro"/>
</dbReference>
<dbReference type="Gene3D" id="3.90.1750.20">
    <property type="entry name" value="Putative Large Serine Recombinase, Chain B, Domain 2"/>
    <property type="match status" value="1"/>
</dbReference>
<dbReference type="SUPFAM" id="SSF53041">
    <property type="entry name" value="Resolvase-like"/>
    <property type="match status" value="1"/>
</dbReference>
<dbReference type="InterPro" id="IPR038109">
    <property type="entry name" value="DNA_bind_recomb_sf"/>
</dbReference>
<proteinExistence type="predicted"/>
<dbReference type="InterPro" id="IPR006119">
    <property type="entry name" value="Resolv_N"/>
</dbReference>
<dbReference type="EMBL" id="CP000384">
    <property type="protein sequence ID" value="ABG10271.1"/>
    <property type="molecule type" value="Genomic_DNA"/>
</dbReference>
<reference evidence="4" key="1">
    <citation type="submission" date="2006-06" db="EMBL/GenBank/DDBJ databases">
        <title>Complete sequence of chromosome of Mycobacterium sp. MCS.</title>
        <authorList>
            <consortium name="US DOE Joint Genome Institute"/>
            <person name="Copeland A."/>
            <person name="Lucas S."/>
            <person name="Lapidus A."/>
            <person name="Barry K."/>
            <person name="Detter J.C."/>
            <person name="Glavina del Rio T."/>
            <person name="Hammon N."/>
            <person name="Israni S."/>
            <person name="Dalin E."/>
            <person name="Tice H."/>
            <person name="Pitluck S."/>
            <person name="Martinez M."/>
            <person name="Schmutz J."/>
            <person name="Larimer F."/>
            <person name="Land M."/>
            <person name="Hauser L."/>
            <person name="Kyrpides N."/>
            <person name="Kim E."/>
            <person name="Miller C.D."/>
            <person name="Hughes J.E."/>
            <person name="Anderson A.J."/>
            <person name="Sims R.C."/>
            <person name="Richardson P."/>
        </authorList>
    </citation>
    <scope>NUCLEOTIDE SEQUENCE [LARGE SCALE GENOMIC DNA]</scope>
    <source>
        <strain evidence="4">MCS</strain>
    </source>
</reference>
<feature type="domain" description="Resolvase/invertase-type recombinase catalytic" evidence="2">
    <location>
        <begin position="5"/>
        <end position="151"/>
    </location>
</feature>
<dbReference type="Pfam" id="PF00239">
    <property type="entry name" value="Resolvase"/>
    <property type="match status" value="1"/>
</dbReference>
<dbReference type="InterPro" id="IPR036162">
    <property type="entry name" value="Resolvase-like_N_sf"/>
</dbReference>
<evidence type="ECO:0000313" key="4">
    <source>
        <dbReference type="EMBL" id="ABG10271.1"/>
    </source>
</evidence>
<protein>
    <submittedName>
        <fullName evidence="4">Recombinase</fullName>
    </submittedName>
</protein>
<dbReference type="InterPro" id="IPR011109">
    <property type="entry name" value="DNA_bind_recombinase_dom"/>
</dbReference>
<dbReference type="Gene3D" id="3.40.50.1390">
    <property type="entry name" value="Resolvase, N-terminal catalytic domain"/>
    <property type="match status" value="1"/>
</dbReference>
<evidence type="ECO:0000256" key="1">
    <source>
        <dbReference type="SAM" id="Coils"/>
    </source>
</evidence>
<dbReference type="PANTHER" id="PTHR30461:SF23">
    <property type="entry name" value="DNA RECOMBINASE-RELATED"/>
    <property type="match status" value="1"/>
</dbReference>